<reference evidence="4" key="2">
    <citation type="submission" date="2024-08" db="UniProtKB">
        <authorList>
            <consortium name="EnsemblMetazoa"/>
        </authorList>
    </citation>
    <scope>IDENTIFICATION</scope>
</reference>
<dbReference type="KEGG" id="dpa:109533124"/>
<gene>
    <name evidence="4" type="primary">109533124</name>
    <name evidence="3" type="ORF">YQE_02689</name>
</gene>
<dbReference type="OrthoDB" id="6112914at2759"/>
<evidence type="ECO:0000259" key="2">
    <source>
        <dbReference type="Pfam" id="PF20266"/>
    </source>
</evidence>
<dbReference type="Gene3D" id="1.10.1410.40">
    <property type="match status" value="1"/>
</dbReference>
<dbReference type="Pfam" id="PF20266">
    <property type="entry name" value="Mab-21_C"/>
    <property type="match status" value="1"/>
</dbReference>
<reference evidence="3 5" key="1">
    <citation type="journal article" date="2013" name="Genome Biol.">
        <title>Draft genome of the mountain pine beetle, Dendroctonus ponderosae Hopkins, a major forest pest.</title>
        <authorList>
            <person name="Keeling C.I."/>
            <person name="Yuen M.M."/>
            <person name="Liao N.Y."/>
            <person name="Docking T.R."/>
            <person name="Chan S.K."/>
            <person name="Taylor G.A."/>
            <person name="Palmquist D.L."/>
            <person name="Jackman S.D."/>
            <person name="Nguyen A."/>
            <person name="Li M."/>
            <person name="Henderson H."/>
            <person name="Janes J.K."/>
            <person name="Zhao Y."/>
            <person name="Pandoh P."/>
            <person name="Moore R."/>
            <person name="Sperling F.A."/>
            <person name="Huber D.P."/>
            <person name="Birol I."/>
            <person name="Jones S.J."/>
            <person name="Bohlmann J."/>
        </authorList>
    </citation>
    <scope>NUCLEOTIDE SEQUENCE</scope>
</reference>
<dbReference type="SMART" id="SM01265">
    <property type="entry name" value="Mab-21"/>
    <property type="match status" value="1"/>
</dbReference>
<feature type="region of interest" description="Disordered" evidence="1">
    <location>
        <begin position="1"/>
        <end position="33"/>
    </location>
</feature>
<dbReference type="HOGENOM" id="CLU_363396_0_0_1"/>
<accession>N6UJQ7</accession>
<dbReference type="Proteomes" id="UP000019118">
    <property type="component" value="Unassembled WGS sequence"/>
</dbReference>
<evidence type="ECO:0000256" key="1">
    <source>
        <dbReference type="SAM" id="MobiDB-lite"/>
    </source>
</evidence>
<evidence type="ECO:0000313" key="5">
    <source>
        <dbReference type="Proteomes" id="UP000019118"/>
    </source>
</evidence>
<dbReference type="PANTHER" id="PTHR10656:SF69">
    <property type="entry name" value="MAB-21-LIKE HHH_H2TH-LIKE DOMAIN-CONTAINING PROTEIN"/>
    <property type="match status" value="1"/>
</dbReference>
<sequence>MGLFVSKERKNKRRLPKVSKGSSKRPGAKDSSDAGILRFRDEQIICAIRRDLNETPETFVLNNVLMGTMFLRNYQEEIGRAAQEAKNAQESSFWEPNVVMEKANKNVIYRPIHGRNMAEPLVTRRIYVPMNEYVDVFDPENDYEEPQEHSSSRYQVRIEDSKRPGFVKLQRINDLADHDGISLKDIIEAASSNISGSSDTDSISTSIGTEPQLLKEQNADFPSLDDCFVFRKIKKADVDIQLEDLDYKNLKEEDVFSVVSYLTSRRFMKHFQKQVFQKSIAEQLGISQNDVDHGMVDRHSPGKIFCNVRDENGNAYPVEVLPCLKCPWPYKQTYQFCEGSPGAKTQWPTDKMIDEVKQYQCVLVPKGFSRKRGDYPEGDLEWEIHFPLAERYLEAFLLPEQINCYFVFLAIFKEYIQPSTKGLGVVPEHFLNLILTEAEANYSNWASHQLGPRLLGLIDRFSNILSAGKMRDFFIRRKNVLKNRSAKRRLDIANKALHRIKESPLMMIIRALRNVRYTSGNFYPPLDYKELLRILYVKEWDDMTMTHISDKEDEFFGSVSSLDEKPKFKDAETQLAYVNARRQKQKLVERRKRLNDRKGSVDSINDDWECEKHLDRPKKVALLKLFIKHHLEMANASLRISTETQALFYLKQAWYLTRILKEENPLWADEAVRFLEEIRREESKIIIEMQTNIRNFGSLNVLNLEEERYEVGDDLETLDDVQMGLDNCVHRPVDAEVHQQVRNTKVKLKTLSRSFSNNYFQEEPLEDIR</sequence>
<dbReference type="EMBL" id="KB740314">
    <property type="protein sequence ID" value="ENN80901.1"/>
    <property type="molecule type" value="Genomic_DNA"/>
</dbReference>
<dbReference type="InterPro" id="IPR024810">
    <property type="entry name" value="MAB21L/cGLR"/>
</dbReference>
<evidence type="ECO:0000313" key="3">
    <source>
        <dbReference type="EMBL" id="ENN80901.1"/>
    </source>
</evidence>
<keyword evidence="5" id="KW-1185">Reference proteome</keyword>
<dbReference type="InterPro" id="IPR046906">
    <property type="entry name" value="Mab-21_HhH/H2TH-like"/>
</dbReference>
<feature type="domain" description="Mab-21-like HhH/H2TH-like" evidence="2">
    <location>
        <begin position="432"/>
        <end position="495"/>
    </location>
</feature>
<organism evidence="3">
    <name type="scientific">Dendroctonus ponderosae</name>
    <name type="common">Mountain pine beetle</name>
    <dbReference type="NCBI Taxonomy" id="77166"/>
    <lineage>
        <taxon>Eukaryota</taxon>
        <taxon>Metazoa</taxon>
        <taxon>Ecdysozoa</taxon>
        <taxon>Arthropoda</taxon>
        <taxon>Hexapoda</taxon>
        <taxon>Insecta</taxon>
        <taxon>Pterygota</taxon>
        <taxon>Neoptera</taxon>
        <taxon>Endopterygota</taxon>
        <taxon>Coleoptera</taxon>
        <taxon>Polyphaga</taxon>
        <taxon>Cucujiformia</taxon>
        <taxon>Curculionidae</taxon>
        <taxon>Scolytinae</taxon>
        <taxon>Dendroctonus</taxon>
    </lineage>
</organism>
<dbReference type="PANTHER" id="PTHR10656">
    <property type="entry name" value="CELL FATE DETERMINING PROTEIN MAB21-RELATED"/>
    <property type="match status" value="1"/>
</dbReference>
<protein>
    <recommendedName>
        <fullName evidence="2">Mab-21-like HhH/H2TH-like domain-containing protein</fullName>
    </recommendedName>
</protein>
<proteinExistence type="predicted"/>
<evidence type="ECO:0000313" key="4">
    <source>
        <dbReference type="EnsemblMetazoa" id="XP_019753922.1"/>
    </source>
</evidence>
<name>N6UJQ7_DENPD</name>
<dbReference type="AlphaFoldDB" id="N6UJQ7"/>
<dbReference type="EnsemblMetazoa" id="XM_019898363.1">
    <property type="protein sequence ID" value="XP_019753922.1"/>
    <property type="gene ID" value="LOC109533124"/>
</dbReference>
<feature type="non-terminal residue" evidence="3">
    <location>
        <position position="1"/>
    </location>
</feature>